<keyword evidence="3" id="KW-1185">Reference proteome</keyword>
<protein>
    <submittedName>
        <fullName evidence="2">Uncharacterized protein</fullName>
    </submittedName>
</protein>
<feature type="transmembrane region" description="Helical" evidence="1">
    <location>
        <begin position="61"/>
        <end position="83"/>
    </location>
</feature>
<keyword evidence="1" id="KW-0472">Membrane</keyword>
<keyword evidence="1" id="KW-0812">Transmembrane</keyword>
<name>A0A6A5KU79_9PLEO</name>
<evidence type="ECO:0000256" key="1">
    <source>
        <dbReference type="SAM" id="Phobius"/>
    </source>
</evidence>
<evidence type="ECO:0000313" key="3">
    <source>
        <dbReference type="Proteomes" id="UP000800040"/>
    </source>
</evidence>
<gene>
    <name evidence="2" type="ORF">BDW02DRAFT_9634</name>
</gene>
<dbReference type="AlphaFoldDB" id="A0A6A5KU79"/>
<organism evidence="2 3">
    <name type="scientific">Decorospora gaudefroyi</name>
    <dbReference type="NCBI Taxonomy" id="184978"/>
    <lineage>
        <taxon>Eukaryota</taxon>
        <taxon>Fungi</taxon>
        <taxon>Dikarya</taxon>
        <taxon>Ascomycota</taxon>
        <taxon>Pezizomycotina</taxon>
        <taxon>Dothideomycetes</taxon>
        <taxon>Pleosporomycetidae</taxon>
        <taxon>Pleosporales</taxon>
        <taxon>Pleosporineae</taxon>
        <taxon>Pleosporaceae</taxon>
        <taxon>Decorospora</taxon>
    </lineage>
</organism>
<evidence type="ECO:0000313" key="2">
    <source>
        <dbReference type="EMBL" id="KAF1839760.1"/>
    </source>
</evidence>
<accession>A0A6A5KU79</accession>
<sequence>MSCSATTQGQIVFRIYARINCNCAVVTGNGVVTHARRRTTLPWWRSNDTYSLAWRTGPTTLSLVCILHIAFVGPFVILMPSGFVD</sequence>
<dbReference type="Proteomes" id="UP000800040">
    <property type="component" value="Unassembled WGS sequence"/>
</dbReference>
<keyword evidence="1" id="KW-1133">Transmembrane helix</keyword>
<dbReference type="EMBL" id="ML975244">
    <property type="protein sequence ID" value="KAF1839760.1"/>
    <property type="molecule type" value="Genomic_DNA"/>
</dbReference>
<reference evidence="2" key="1">
    <citation type="submission" date="2020-01" db="EMBL/GenBank/DDBJ databases">
        <authorList>
            <consortium name="DOE Joint Genome Institute"/>
            <person name="Haridas S."/>
            <person name="Albert R."/>
            <person name="Binder M."/>
            <person name="Bloem J."/>
            <person name="Labutti K."/>
            <person name="Salamov A."/>
            <person name="Andreopoulos B."/>
            <person name="Baker S.E."/>
            <person name="Barry K."/>
            <person name="Bills G."/>
            <person name="Bluhm B.H."/>
            <person name="Cannon C."/>
            <person name="Castanera R."/>
            <person name="Culley D.E."/>
            <person name="Daum C."/>
            <person name="Ezra D."/>
            <person name="Gonzalez J.B."/>
            <person name="Henrissat B."/>
            <person name="Kuo A."/>
            <person name="Liang C."/>
            <person name="Lipzen A."/>
            <person name="Lutzoni F."/>
            <person name="Magnuson J."/>
            <person name="Mondo S."/>
            <person name="Nolan M."/>
            <person name="Ohm R."/>
            <person name="Pangilinan J."/>
            <person name="Park H.-J."/>
            <person name="Ramirez L."/>
            <person name="Alfaro M."/>
            <person name="Sun H."/>
            <person name="Tritt A."/>
            <person name="Yoshinaga Y."/>
            <person name="Zwiers L.-H."/>
            <person name="Turgeon B.G."/>
            <person name="Goodwin S.B."/>
            <person name="Spatafora J.W."/>
            <person name="Crous P.W."/>
            <person name="Grigoriev I.V."/>
        </authorList>
    </citation>
    <scope>NUCLEOTIDE SEQUENCE</scope>
    <source>
        <strain evidence="2">P77</strain>
    </source>
</reference>
<proteinExistence type="predicted"/>